<name>E3MZF7_CAERE</name>
<gene>
    <name evidence="4" type="ORF">CRE_05949</name>
</gene>
<feature type="compositionally biased region" description="Acidic residues" evidence="1">
    <location>
        <begin position="138"/>
        <end position="148"/>
    </location>
</feature>
<dbReference type="HOGENOM" id="CLU_847952_0_0_1"/>
<dbReference type="GeneID" id="9801505"/>
<dbReference type="KEGG" id="crq:GCK72_025125"/>
<evidence type="ECO:0000256" key="3">
    <source>
        <dbReference type="SAM" id="SignalP"/>
    </source>
</evidence>
<evidence type="ECO:0000313" key="5">
    <source>
        <dbReference type="Proteomes" id="UP000008281"/>
    </source>
</evidence>
<feature type="compositionally biased region" description="Polar residues" evidence="1">
    <location>
        <begin position="157"/>
        <end position="175"/>
    </location>
</feature>
<sequence length="328" mass="37302">MKPHTGNMKVGFVLLVLLPYIATYRIKGGVTESLELDSREKLCKNSLRDFEVCLEPFFDTHEAFTRDYWKDYSKKEIFLKELNNAKCLNSWRCSAEIFETEVRSKLKDMLRDIYEGADICIFEGIMSGDDVTSCLSNVDEDTDEDSNSEESTSTDVPSTTTQSSTVAENTESTTEIPEVSSTTVEDTSTTETTNTVADSITVNDESSTLFESESTTDSTSTTEDYETDWIKSSEETTTEAYWDKRIKILDEASEPQDEEKREEILGKEIEILDKEIRILGQKVGDHSDESADSFEEIYIPRNSSGGKMIYWTTTMVFAVIFLFLFFKF</sequence>
<keyword evidence="2" id="KW-0812">Transmembrane</keyword>
<feature type="compositionally biased region" description="Low complexity" evidence="1">
    <location>
        <begin position="204"/>
        <end position="222"/>
    </location>
</feature>
<evidence type="ECO:0000256" key="1">
    <source>
        <dbReference type="SAM" id="MobiDB-lite"/>
    </source>
</evidence>
<dbReference type="EMBL" id="DS268500">
    <property type="protein sequence ID" value="EFP12896.1"/>
    <property type="molecule type" value="Genomic_DNA"/>
</dbReference>
<keyword evidence="5" id="KW-1185">Reference proteome</keyword>
<reference evidence="4" key="1">
    <citation type="submission" date="2007-07" db="EMBL/GenBank/DDBJ databases">
        <title>PCAP assembly of the Caenorhabditis remanei genome.</title>
        <authorList>
            <consortium name="The Caenorhabditis remanei Sequencing Consortium"/>
            <person name="Wilson R.K."/>
        </authorList>
    </citation>
    <scope>NUCLEOTIDE SEQUENCE [LARGE SCALE GENOMIC DNA]</scope>
    <source>
        <strain evidence="4">PB4641</strain>
    </source>
</reference>
<feature type="compositionally biased region" description="Low complexity" evidence="1">
    <location>
        <begin position="178"/>
        <end position="196"/>
    </location>
</feature>
<keyword evidence="2" id="KW-1133">Transmembrane helix</keyword>
<evidence type="ECO:0000313" key="4">
    <source>
        <dbReference type="EMBL" id="EFP12896.1"/>
    </source>
</evidence>
<protein>
    <submittedName>
        <fullName evidence="4">Uncharacterized protein</fullName>
    </submittedName>
</protein>
<dbReference type="AlphaFoldDB" id="E3MZF7"/>
<dbReference type="RefSeq" id="XP_003098483.2">
    <property type="nucleotide sequence ID" value="XM_003098435.2"/>
</dbReference>
<feature type="chain" id="PRO_5015090002" evidence="3">
    <location>
        <begin position="24"/>
        <end position="328"/>
    </location>
</feature>
<feature type="region of interest" description="Disordered" evidence="1">
    <location>
        <begin position="133"/>
        <end position="227"/>
    </location>
</feature>
<organism evidence="5">
    <name type="scientific">Caenorhabditis remanei</name>
    <name type="common">Caenorhabditis vulgaris</name>
    <dbReference type="NCBI Taxonomy" id="31234"/>
    <lineage>
        <taxon>Eukaryota</taxon>
        <taxon>Metazoa</taxon>
        <taxon>Ecdysozoa</taxon>
        <taxon>Nematoda</taxon>
        <taxon>Chromadorea</taxon>
        <taxon>Rhabditida</taxon>
        <taxon>Rhabditina</taxon>
        <taxon>Rhabditomorpha</taxon>
        <taxon>Rhabditoidea</taxon>
        <taxon>Rhabditidae</taxon>
        <taxon>Peloderinae</taxon>
        <taxon>Caenorhabditis</taxon>
    </lineage>
</organism>
<keyword evidence="2" id="KW-0472">Membrane</keyword>
<proteinExistence type="predicted"/>
<dbReference type="Proteomes" id="UP000008281">
    <property type="component" value="Unassembled WGS sequence"/>
</dbReference>
<keyword evidence="3" id="KW-0732">Signal</keyword>
<feature type="signal peptide" evidence="3">
    <location>
        <begin position="1"/>
        <end position="23"/>
    </location>
</feature>
<dbReference type="CTD" id="9801505"/>
<accession>E3MZF7</accession>
<feature type="transmembrane region" description="Helical" evidence="2">
    <location>
        <begin position="308"/>
        <end position="326"/>
    </location>
</feature>
<evidence type="ECO:0000256" key="2">
    <source>
        <dbReference type="SAM" id="Phobius"/>
    </source>
</evidence>